<protein>
    <submittedName>
        <fullName evidence="2">Uncharacterized protein</fullName>
    </submittedName>
</protein>
<keyword evidence="3" id="KW-1185">Reference proteome</keyword>
<dbReference type="EMBL" id="WMBT01000001">
    <property type="protein sequence ID" value="MTD98819.1"/>
    <property type="molecule type" value="Genomic_DNA"/>
</dbReference>
<gene>
    <name evidence="2" type="ORF">GIY56_00790</name>
</gene>
<accession>A0A6L6HKP1</accession>
<feature type="compositionally biased region" description="Low complexity" evidence="1">
    <location>
        <begin position="147"/>
        <end position="184"/>
    </location>
</feature>
<sequence length="209" mass="20581">MARGFWTGLLHGGVVSIAAVAALSLAAPVPRPEPAPVAQPAPRVAPVEPKPAAPVPQAGDAPQAGAVDLPVGSEFGRGGDMAPHLPAPLATERPDQPEAPAVMAPTSEPAPVAVTAADPRPQLAGERDGPVQGAPDAGEDAPQLDRPAALTLPTALAAPGRTVTDAPDAAPVVPQAEPAQASPAPGLPAPAPDLSLPPDLSDLRGLAPE</sequence>
<dbReference type="Proteomes" id="UP000481417">
    <property type="component" value="Unassembled WGS sequence"/>
</dbReference>
<feature type="region of interest" description="Disordered" evidence="1">
    <location>
        <begin position="29"/>
        <end position="209"/>
    </location>
</feature>
<evidence type="ECO:0000313" key="3">
    <source>
        <dbReference type="Proteomes" id="UP000481417"/>
    </source>
</evidence>
<reference evidence="2 3" key="1">
    <citation type="submission" date="2019-11" db="EMBL/GenBank/DDBJ databases">
        <authorList>
            <person name="Lang L."/>
        </authorList>
    </citation>
    <scope>NUCLEOTIDE SEQUENCE [LARGE SCALE GENOMIC DNA]</scope>
    <source>
        <strain evidence="2 3">YIM 132242</strain>
    </source>
</reference>
<evidence type="ECO:0000313" key="2">
    <source>
        <dbReference type="EMBL" id="MTD98819.1"/>
    </source>
</evidence>
<feature type="compositionally biased region" description="Pro residues" evidence="1">
    <location>
        <begin position="29"/>
        <end position="39"/>
    </location>
</feature>
<dbReference type="AlphaFoldDB" id="A0A6L6HKP1"/>
<organism evidence="2 3">
    <name type="scientific">Paracoccus lichenicola</name>
    <dbReference type="NCBI Taxonomy" id="2665644"/>
    <lineage>
        <taxon>Bacteria</taxon>
        <taxon>Pseudomonadati</taxon>
        <taxon>Pseudomonadota</taxon>
        <taxon>Alphaproteobacteria</taxon>
        <taxon>Rhodobacterales</taxon>
        <taxon>Paracoccaceae</taxon>
        <taxon>Paracoccus</taxon>
    </lineage>
</organism>
<dbReference type="RefSeq" id="WP_154762918.1">
    <property type="nucleotide sequence ID" value="NZ_WMBT01000001.1"/>
</dbReference>
<name>A0A6L6HKP1_9RHOB</name>
<evidence type="ECO:0000256" key="1">
    <source>
        <dbReference type="SAM" id="MobiDB-lite"/>
    </source>
</evidence>
<dbReference type="PRINTS" id="PR01217">
    <property type="entry name" value="PRICHEXTENSN"/>
</dbReference>
<comment type="caution">
    <text evidence="2">The sequence shown here is derived from an EMBL/GenBank/DDBJ whole genome shotgun (WGS) entry which is preliminary data.</text>
</comment>
<proteinExistence type="predicted"/>